<protein>
    <recommendedName>
        <fullName evidence="2">DUF6533 domain-containing protein</fullName>
    </recommendedName>
</protein>
<dbReference type="EMBL" id="KN840447">
    <property type="protein sequence ID" value="KIP11321.1"/>
    <property type="molecule type" value="Genomic_DNA"/>
</dbReference>
<gene>
    <name evidence="3" type="ORF">PHLGIDRAFT_28016</name>
</gene>
<dbReference type="Pfam" id="PF20151">
    <property type="entry name" value="DUF6533"/>
    <property type="match status" value="1"/>
</dbReference>
<evidence type="ECO:0000259" key="2">
    <source>
        <dbReference type="Pfam" id="PF20151"/>
    </source>
</evidence>
<dbReference type="STRING" id="745531.A0A0C3S5L9"/>
<dbReference type="Proteomes" id="UP000053257">
    <property type="component" value="Unassembled WGS sequence"/>
</dbReference>
<evidence type="ECO:0000313" key="4">
    <source>
        <dbReference type="Proteomes" id="UP000053257"/>
    </source>
</evidence>
<dbReference type="AlphaFoldDB" id="A0A0C3S5L9"/>
<proteinExistence type="predicted"/>
<evidence type="ECO:0000313" key="3">
    <source>
        <dbReference type="EMBL" id="KIP11321.1"/>
    </source>
</evidence>
<feature type="transmembrane region" description="Helical" evidence="1">
    <location>
        <begin position="128"/>
        <end position="149"/>
    </location>
</feature>
<reference evidence="3 4" key="1">
    <citation type="journal article" date="2014" name="PLoS Genet.">
        <title>Analysis of the Phlebiopsis gigantea genome, transcriptome and secretome provides insight into its pioneer colonization strategies of wood.</title>
        <authorList>
            <person name="Hori C."/>
            <person name="Ishida T."/>
            <person name="Igarashi K."/>
            <person name="Samejima M."/>
            <person name="Suzuki H."/>
            <person name="Master E."/>
            <person name="Ferreira P."/>
            <person name="Ruiz-Duenas F.J."/>
            <person name="Held B."/>
            <person name="Canessa P."/>
            <person name="Larrondo L.F."/>
            <person name="Schmoll M."/>
            <person name="Druzhinina I.S."/>
            <person name="Kubicek C.P."/>
            <person name="Gaskell J.A."/>
            <person name="Kersten P."/>
            <person name="St John F."/>
            <person name="Glasner J."/>
            <person name="Sabat G."/>
            <person name="Splinter BonDurant S."/>
            <person name="Syed K."/>
            <person name="Yadav J."/>
            <person name="Mgbeahuruike A.C."/>
            <person name="Kovalchuk A."/>
            <person name="Asiegbu F.O."/>
            <person name="Lackner G."/>
            <person name="Hoffmeister D."/>
            <person name="Rencoret J."/>
            <person name="Gutierrez A."/>
            <person name="Sun H."/>
            <person name="Lindquist E."/>
            <person name="Barry K."/>
            <person name="Riley R."/>
            <person name="Grigoriev I.V."/>
            <person name="Henrissat B."/>
            <person name="Kues U."/>
            <person name="Berka R.M."/>
            <person name="Martinez A.T."/>
            <person name="Covert S.F."/>
            <person name="Blanchette R.A."/>
            <person name="Cullen D."/>
        </authorList>
    </citation>
    <scope>NUCLEOTIDE SEQUENCE [LARGE SCALE GENOMIC DNA]</scope>
    <source>
        <strain evidence="3 4">11061_1 CR5-6</strain>
    </source>
</reference>
<dbReference type="OrthoDB" id="2638860at2759"/>
<organism evidence="3 4">
    <name type="scientific">Phlebiopsis gigantea (strain 11061_1 CR5-6)</name>
    <name type="common">White-rot fungus</name>
    <name type="synonym">Peniophora gigantea</name>
    <dbReference type="NCBI Taxonomy" id="745531"/>
    <lineage>
        <taxon>Eukaryota</taxon>
        <taxon>Fungi</taxon>
        <taxon>Dikarya</taxon>
        <taxon>Basidiomycota</taxon>
        <taxon>Agaricomycotina</taxon>
        <taxon>Agaricomycetes</taxon>
        <taxon>Polyporales</taxon>
        <taxon>Phanerochaetaceae</taxon>
        <taxon>Phlebiopsis</taxon>
    </lineage>
</organism>
<evidence type="ECO:0000256" key="1">
    <source>
        <dbReference type="SAM" id="Phobius"/>
    </source>
</evidence>
<feature type="transmembrane region" description="Helical" evidence="1">
    <location>
        <begin position="214"/>
        <end position="233"/>
    </location>
</feature>
<dbReference type="HOGENOM" id="CLU_035509_15_0_1"/>
<feature type="domain" description="DUF6533" evidence="2">
    <location>
        <begin position="26"/>
        <end position="68"/>
    </location>
</feature>
<keyword evidence="1" id="KW-0472">Membrane</keyword>
<sequence>MEMSALDIPVSLMSAVENGAAVKAMSLVGLTALVYDHLLTFDLEVDLLWRCRPGFVSLIFLLNRYIVPCMLIVDTYELSGVSEDSVLFCKIWTTLQSYLTVASFMSIHALVAVRVFALHNGRSWVRKFLWLSGTLYFLSTIIIVTLGTIPVFQTLQPYHGACVGTMPWWLWTTWLPSVFFETTLFLLTLVALLNQQGRRSFSQLTSIIYRDGMVYFTAVTTCSSFCLLIWAFAPITLNGLARYFPLAVVNIVASRMVLNLKAFAASKRPASTDIYTSYRPRRFVSHLASAPLGRFPQPRSSLSPESSIDLEMYAIEREYQQLGTRLR</sequence>
<accession>A0A0C3S5L9</accession>
<dbReference type="InterPro" id="IPR045340">
    <property type="entry name" value="DUF6533"/>
</dbReference>
<name>A0A0C3S5L9_PHLG1</name>
<feature type="transmembrane region" description="Helical" evidence="1">
    <location>
        <begin position="169"/>
        <end position="193"/>
    </location>
</feature>
<keyword evidence="4" id="KW-1185">Reference proteome</keyword>
<keyword evidence="1" id="KW-0812">Transmembrane</keyword>
<feature type="transmembrane region" description="Helical" evidence="1">
    <location>
        <begin position="96"/>
        <end position="116"/>
    </location>
</feature>
<keyword evidence="1" id="KW-1133">Transmembrane helix</keyword>